<sequence length="166" mass="19416">MLIAILFLTEIIFILILPTLLKITIFSTSFMKIEGILEVNNQFYSIVKYNIAMNREHCFRTHVTNMDVFLHLVVDLPIEDTPVLWQWSDTQERKEIRFTAYPPKDTEITAKKARCVSFSESSKDYREDGQTTTEISAFMGMENLSAKEGLKELMPSRYIVEWYDIN</sequence>
<dbReference type="Proteomes" id="UP000182248">
    <property type="component" value="Unassembled WGS sequence"/>
</dbReference>
<reference evidence="2 3" key="1">
    <citation type="submission" date="2016-11" db="EMBL/GenBank/DDBJ databases">
        <authorList>
            <person name="Jaros S."/>
            <person name="Januszkiewicz K."/>
            <person name="Wedrychowicz H."/>
        </authorList>
    </citation>
    <scope>NUCLEOTIDE SEQUENCE [LARGE SCALE GENOMIC DNA]</scope>
    <source>
        <strain evidence="2 3">CGMCC 1.12145</strain>
    </source>
</reference>
<organism evidence="2 3">
    <name type="scientific">Sinomicrobium oceani</name>
    <dbReference type="NCBI Taxonomy" id="1150368"/>
    <lineage>
        <taxon>Bacteria</taxon>
        <taxon>Pseudomonadati</taxon>
        <taxon>Bacteroidota</taxon>
        <taxon>Flavobacteriia</taxon>
        <taxon>Flavobacteriales</taxon>
        <taxon>Flavobacteriaceae</taxon>
        <taxon>Sinomicrobium</taxon>
    </lineage>
</organism>
<evidence type="ECO:0000256" key="1">
    <source>
        <dbReference type="SAM" id="Phobius"/>
    </source>
</evidence>
<feature type="transmembrane region" description="Helical" evidence="1">
    <location>
        <begin position="6"/>
        <end position="25"/>
    </location>
</feature>
<protein>
    <submittedName>
        <fullName evidence="2">Uncharacterized protein</fullName>
    </submittedName>
</protein>
<keyword evidence="1" id="KW-1133">Transmembrane helix</keyword>
<dbReference type="STRING" id="1150368.SAMN02927921_00757"/>
<dbReference type="EMBL" id="FPJE01000003">
    <property type="protein sequence ID" value="SFW25652.1"/>
    <property type="molecule type" value="Genomic_DNA"/>
</dbReference>
<gene>
    <name evidence="2" type="ORF">SAMN02927921_00757</name>
</gene>
<dbReference type="AlphaFoldDB" id="A0A1K1MR34"/>
<keyword evidence="1" id="KW-0812">Transmembrane</keyword>
<evidence type="ECO:0000313" key="3">
    <source>
        <dbReference type="Proteomes" id="UP000182248"/>
    </source>
</evidence>
<keyword evidence="3" id="KW-1185">Reference proteome</keyword>
<name>A0A1K1MR34_9FLAO</name>
<accession>A0A1K1MR34</accession>
<proteinExistence type="predicted"/>
<evidence type="ECO:0000313" key="2">
    <source>
        <dbReference type="EMBL" id="SFW25652.1"/>
    </source>
</evidence>
<dbReference type="RefSeq" id="WP_072316033.1">
    <property type="nucleotide sequence ID" value="NZ_FPJE01000003.1"/>
</dbReference>
<keyword evidence="1" id="KW-0472">Membrane</keyword>